<evidence type="ECO:0000259" key="2">
    <source>
        <dbReference type="PROSITE" id="PS50110"/>
    </source>
</evidence>
<evidence type="ECO:0000313" key="3">
    <source>
        <dbReference type="EMBL" id="TDQ29074.1"/>
    </source>
</evidence>
<protein>
    <submittedName>
        <fullName evidence="3">CheY-like chemotaxis protein</fullName>
    </submittedName>
</protein>
<dbReference type="OrthoDB" id="673128at2"/>
<name>A0A4V3D3C6_9FLAO</name>
<keyword evidence="1" id="KW-0597">Phosphoprotein</keyword>
<dbReference type="SMART" id="SM00448">
    <property type="entry name" value="REC"/>
    <property type="match status" value="1"/>
</dbReference>
<dbReference type="PANTHER" id="PTHR44520:SF2">
    <property type="entry name" value="RESPONSE REGULATOR RCP1"/>
    <property type="match status" value="1"/>
</dbReference>
<reference evidence="3 4" key="1">
    <citation type="submission" date="2019-03" db="EMBL/GenBank/DDBJ databases">
        <title>Genomic Encyclopedia of Archaeal and Bacterial Type Strains, Phase II (KMG-II): from individual species to whole genera.</title>
        <authorList>
            <person name="Goeker M."/>
        </authorList>
    </citation>
    <scope>NUCLEOTIDE SEQUENCE [LARGE SCALE GENOMIC DNA]</scope>
    <source>
        <strain evidence="3 4">DSM 18435</strain>
    </source>
</reference>
<gene>
    <name evidence="3" type="ORF">CLV82_2524</name>
</gene>
<dbReference type="InterPro" id="IPR052893">
    <property type="entry name" value="TCS_response_regulator"/>
</dbReference>
<dbReference type="InterPro" id="IPR011006">
    <property type="entry name" value="CheY-like_superfamily"/>
</dbReference>
<accession>A0A4V3D3C6</accession>
<organism evidence="3 4">
    <name type="scientific">Zeaxanthinibacter enoshimensis</name>
    <dbReference type="NCBI Taxonomy" id="392009"/>
    <lineage>
        <taxon>Bacteria</taxon>
        <taxon>Pseudomonadati</taxon>
        <taxon>Bacteroidota</taxon>
        <taxon>Flavobacteriia</taxon>
        <taxon>Flavobacteriales</taxon>
        <taxon>Flavobacteriaceae</taxon>
        <taxon>Zeaxanthinibacter</taxon>
    </lineage>
</organism>
<keyword evidence="4" id="KW-1185">Reference proteome</keyword>
<sequence>MTAETLIIDDDKVICYLHKRICGKASLPNPTTFSEPCVALDYISQRNSEDFFFLVFLDINMPGKSGWDVLQELEALSLTSKTYIVLVTSSIDKLDKDKAKNYPLVQEFVSKPLTETKAAELLEAATEYWEPGI</sequence>
<dbReference type="SUPFAM" id="SSF52172">
    <property type="entry name" value="CheY-like"/>
    <property type="match status" value="1"/>
</dbReference>
<feature type="domain" description="Response regulatory" evidence="2">
    <location>
        <begin position="4"/>
        <end position="126"/>
    </location>
</feature>
<dbReference type="PANTHER" id="PTHR44520">
    <property type="entry name" value="RESPONSE REGULATOR RCP1-RELATED"/>
    <property type="match status" value="1"/>
</dbReference>
<dbReference type="InterPro" id="IPR001789">
    <property type="entry name" value="Sig_transdc_resp-reg_receiver"/>
</dbReference>
<evidence type="ECO:0000256" key="1">
    <source>
        <dbReference type="PROSITE-ProRule" id="PRU00169"/>
    </source>
</evidence>
<dbReference type="Gene3D" id="3.40.50.2300">
    <property type="match status" value="1"/>
</dbReference>
<evidence type="ECO:0000313" key="4">
    <source>
        <dbReference type="Proteomes" id="UP000295468"/>
    </source>
</evidence>
<dbReference type="Proteomes" id="UP000295468">
    <property type="component" value="Unassembled WGS sequence"/>
</dbReference>
<proteinExistence type="predicted"/>
<comment type="caution">
    <text evidence="3">The sequence shown here is derived from an EMBL/GenBank/DDBJ whole genome shotgun (WGS) entry which is preliminary data.</text>
</comment>
<dbReference type="Pfam" id="PF00072">
    <property type="entry name" value="Response_reg"/>
    <property type="match status" value="1"/>
</dbReference>
<dbReference type="RefSeq" id="WP_133644670.1">
    <property type="nucleotide sequence ID" value="NZ_SNYI01000003.1"/>
</dbReference>
<dbReference type="PROSITE" id="PS50110">
    <property type="entry name" value="RESPONSE_REGULATORY"/>
    <property type="match status" value="1"/>
</dbReference>
<dbReference type="EMBL" id="SNYI01000003">
    <property type="protein sequence ID" value="TDQ29074.1"/>
    <property type="molecule type" value="Genomic_DNA"/>
</dbReference>
<dbReference type="AlphaFoldDB" id="A0A4V3D3C6"/>
<feature type="modified residue" description="4-aspartylphosphate" evidence="1">
    <location>
        <position position="58"/>
    </location>
</feature>
<dbReference type="GO" id="GO:0000160">
    <property type="term" value="P:phosphorelay signal transduction system"/>
    <property type="evidence" value="ECO:0007669"/>
    <property type="project" value="InterPro"/>
</dbReference>